<gene>
    <name evidence="3" type="ORF">FHX42_001249</name>
</gene>
<keyword evidence="2" id="KW-0812">Transmembrane</keyword>
<dbReference type="EMBL" id="JACGWZ010000001">
    <property type="protein sequence ID" value="MBA8823920.1"/>
    <property type="molecule type" value="Genomic_DNA"/>
</dbReference>
<keyword evidence="2" id="KW-1133">Transmembrane helix</keyword>
<evidence type="ECO:0000313" key="3">
    <source>
        <dbReference type="EMBL" id="MBA8823920.1"/>
    </source>
</evidence>
<name>A0A839DSJ0_9PSEU</name>
<feature type="transmembrane region" description="Helical" evidence="2">
    <location>
        <begin position="259"/>
        <end position="281"/>
    </location>
</feature>
<evidence type="ECO:0000313" key="4">
    <source>
        <dbReference type="Proteomes" id="UP000569329"/>
    </source>
</evidence>
<protein>
    <submittedName>
        <fullName evidence="3">Uncharacterized protein</fullName>
    </submittedName>
</protein>
<proteinExistence type="predicted"/>
<reference evidence="3 4" key="1">
    <citation type="submission" date="2020-07" db="EMBL/GenBank/DDBJ databases">
        <title>Sequencing the genomes of 1000 actinobacteria strains.</title>
        <authorList>
            <person name="Klenk H.-P."/>
        </authorList>
    </citation>
    <scope>NUCLEOTIDE SEQUENCE [LARGE SCALE GENOMIC DNA]</scope>
    <source>
        <strain evidence="3 4">DSM 45975</strain>
    </source>
</reference>
<dbReference type="Proteomes" id="UP000569329">
    <property type="component" value="Unassembled WGS sequence"/>
</dbReference>
<feature type="region of interest" description="Disordered" evidence="1">
    <location>
        <begin position="234"/>
        <end position="253"/>
    </location>
</feature>
<keyword evidence="2" id="KW-0472">Membrane</keyword>
<evidence type="ECO:0000256" key="2">
    <source>
        <dbReference type="SAM" id="Phobius"/>
    </source>
</evidence>
<organism evidence="3 4">
    <name type="scientific">Halosaccharopolyspora lacisalsi</name>
    <dbReference type="NCBI Taxonomy" id="1000566"/>
    <lineage>
        <taxon>Bacteria</taxon>
        <taxon>Bacillati</taxon>
        <taxon>Actinomycetota</taxon>
        <taxon>Actinomycetes</taxon>
        <taxon>Pseudonocardiales</taxon>
        <taxon>Pseudonocardiaceae</taxon>
        <taxon>Halosaccharopolyspora</taxon>
    </lineage>
</organism>
<dbReference type="AlphaFoldDB" id="A0A839DSJ0"/>
<evidence type="ECO:0000256" key="1">
    <source>
        <dbReference type="SAM" id="MobiDB-lite"/>
    </source>
</evidence>
<sequence length="283" mass="31225">MLTMNASPPSRPRAGVPDHFWFGSDKYHHAATLRRTLEQLYQQPVSGTLWTTEVLSAVSEVSISEIQRAFDPGPDLVERKTYERLLYALETDEESRQVCLRIHALLSSQLQQRGAPPDDIAQITTAAEFQQALAKLAEQAGLSLRDLAMKMRGHDSAHAWARSALSAYVTGQKLPDQNKKEHLRTLLVVLCKATGRAPEDAEHYLDAWQGLHARPQHRVPGGNTSPLVQLGRDRQDRQLGPPPAEQDRPSPEPVSLTGIGLFLLIATAIMAGLLLLVGIVLSF</sequence>
<keyword evidence="4" id="KW-1185">Reference proteome</keyword>
<accession>A0A839DSJ0</accession>
<comment type="caution">
    <text evidence="3">The sequence shown here is derived from an EMBL/GenBank/DDBJ whole genome shotgun (WGS) entry which is preliminary data.</text>
</comment>